<dbReference type="EMBL" id="KU377538">
    <property type="protein sequence ID" value="ANS71036.1"/>
    <property type="molecule type" value="Genomic_DNA"/>
</dbReference>
<protein>
    <submittedName>
        <fullName evidence="1">Per os infectivity factor 1</fullName>
    </submittedName>
</protein>
<organism evidence="1">
    <name type="scientific">Lymantria dispar multicapsid nuclear polyhedrosis virus</name>
    <name type="common">LdMNPV</name>
    <dbReference type="NCBI Taxonomy" id="10449"/>
    <lineage>
        <taxon>Viruses</taxon>
        <taxon>Viruses incertae sedis</taxon>
        <taxon>Naldaviricetes</taxon>
        <taxon>Lefavirales</taxon>
        <taxon>Baculoviridae</taxon>
        <taxon>Alphabaculovirus</taxon>
        <taxon>Alphabaculovirus lydisparis</taxon>
    </lineage>
</organism>
<organismHost>
    <name type="scientific">Lepidoptera</name>
    <name type="common">moths &amp; butterflies</name>
    <dbReference type="NCBI Taxonomy" id="7088"/>
</organismHost>
<dbReference type="Pfam" id="PF05092">
    <property type="entry name" value="PIF"/>
    <property type="match status" value="1"/>
</dbReference>
<dbReference type="InterPro" id="IPR007784">
    <property type="entry name" value="PIR"/>
</dbReference>
<evidence type="ECO:0000313" key="1">
    <source>
        <dbReference type="EMBL" id="ANS71036.1"/>
    </source>
</evidence>
<sequence>MWSSWWLLFAIALLLVAIVAAVGAFVTLLARHDEAVAPPLFRFDNRDVPLIDPPAEIVIEGNPHECHAQLTPCASHADCDLCREGLANCQYFAERTILQMQNGEEFVLEPNTSYCLALNRERARSCNPNTGVWLLAETEIGFSLLCSCLTPGLVTQLNLYGDCDVAVGCQPNGRIVDLNESPLRCECDAGFVAEFNEETQTPFCRARLVRDVIYDLDFFHRAPCRAGFVRVDHPALDDQYRREFRLNDICVLDPCSVDPITGFRINGTLQYFEEEESGRRFSYCNCNLVDNVFGVFSASGNAMLGESSAFATNACIQPFGATITSVTRVDYKRFWARDQSAFSDDEIVAATRPVSLQQRYRSIAYPFLTQHPFVNEAALSMCVLFKFSVAHTPLFVPSSTSPHRLYRNLEQRIGQCLHPGVGRCIVANPDDCIRRHGSVQVGFAETFTNQTCYLSREGFHILVWRAAVDYSRTPAVFNMNALGLLGNSTRDNRNLYIVFTNNFALTQPEHLNLKRVLDTFPQYSIN</sequence>
<accession>A0A1B1MR27</accession>
<proteinExistence type="predicted"/>
<reference evidence="1" key="1">
    <citation type="journal article" date="2016" name="J. Invertebr. Pathol.">
        <title>An alphabaculovirus isolated from dead Lymantria dispar larvae shows high genetic similarity to baculovirus previously isolated from Lymantria monacha - An example of adaptation to a new host.</title>
        <authorList>
            <person name="Rabalski L."/>
            <person name="Krejmer-Rabalska M."/>
            <person name="Skrzecz I."/>
            <person name="Wasag B."/>
            <person name="Szewczyk B."/>
        </authorList>
    </citation>
    <scope>NUCLEOTIDE SEQUENCE</scope>
    <source>
        <strain evidence="1">BNP</strain>
    </source>
</reference>
<name>A0A1B1MR27_NPVLD</name>